<evidence type="ECO:0000256" key="4">
    <source>
        <dbReference type="ARBA" id="ARBA00022547"/>
    </source>
</evidence>
<feature type="transmembrane region" description="Helical" evidence="11">
    <location>
        <begin position="172"/>
        <end position="193"/>
    </location>
</feature>
<name>A0A858U6B4_9MOLU</name>
<evidence type="ECO:0000256" key="2">
    <source>
        <dbReference type="ARBA" id="ARBA00006810"/>
    </source>
</evidence>
<feature type="transmembrane region" description="Helical" evidence="11">
    <location>
        <begin position="88"/>
        <end position="108"/>
    </location>
</feature>
<accession>A0A858U6B4</accession>
<gene>
    <name evidence="12" type="ORF">HGG69_01520</name>
</gene>
<dbReference type="PANTHER" id="PTHR42823">
    <property type="entry name" value="ATP SYNTHASE SUBUNIT A, CHLOROPLASTIC"/>
    <property type="match status" value="1"/>
</dbReference>
<evidence type="ECO:0000256" key="3">
    <source>
        <dbReference type="ARBA" id="ARBA00022448"/>
    </source>
</evidence>
<dbReference type="Pfam" id="PF00119">
    <property type="entry name" value="ATP-synt_A"/>
    <property type="match status" value="1"/>
</dbReference>
<keyword evidence="3" id="KW-0813">Transport</keyword>
<keyword evidence="10" id="KW-0066">ATP synthesis</keyword>
<dbReference type="GO" id="GO:0042777">
    <property type="term" value="P:proton motive force-driven plasma membrane ATP synthesis"/>
    <property type="evidence" value="ECO:0007669"/>
    <property type="project" value="TreeGrafter"/>
</dbReference>
<keyword evidence="8" id="KW-0406">Ion transport</keyword>
<keyword evidence="9 11" id="KW-0472">Membrane</keyword>
<evidence type="ECO:0000256" key="8">
    <source>
        <dbReference type="ARBA" id="ARBA00023065"/>
    </source>
</evidence>
<keyword evidence="13" id="KW-1185">Reference proteome</keyword>
<comment type="similarity">
    <text evidence="2">Belongs to the ATPase A chain family.</text>
</comment>
<dbReference type="EMBL" id="CP051481">
    <property type="protein sequence ID" value="QJG66997.1"/>
    <property type="molecule type" value="Genomic_DNA"/>
</dbReference>
<evidence type="ECO:0000256" key="10">
    <source>
        <dbReference type="ARBA" id="ARBA00023310"/>
    </source>
</evidence>
<dbReference type="NCBIfam" id="NF004487">
    <property type="entry name" value="PRK05815.3-5"/>
    <property type="match status" value="1"/>
</dbReference>
<dbReference type="RefSeq" id="WP_169605048.1">
    <property type="nucleotide sequence ID" value="NZ_CP051481.1"/>
</dbReference>
<dbReference type="GO" id="GO:0005886">
    <property type="term" value="C:plasma membrane"/>
    <property type="evidence" value="ECO:0007669"/>
    <property type="project" value="TreeGrafter"/>
</dbReference>
<evidence type="ECO:0000256" key="5">
    <source>
        <dbReference type="ARBA" id="ARBA00022692"/>
    </source>
</evidence>
<keyword evidence="7 11" id="KW-1133">Transmembrane helix</keyword>
<dbReference type="PANTHER" id="PTHR42823:SF3">
    <property type="entry name" value="ATP SYNTHASE SUBUNIT A, CHLOROPLASTIC"/>
    <property type="match status" value="1"/>
</dbReference>
<dbReference type="Proteomes" id="UP000501060">
    <property type="component" value="Chromosome"/>
</dbReference>
<evidence type="ECO:0000313" key="13">
    <source>
        <dbReference type="Proteomes" id="UP000501060"/>
    </source>
</evidence>
<feature type="transmembrane region" description="Helical" evidence="11">
    <location>
        <begin position="26"/>
        <end position="47"/>
    </location>
</feature>
<evidence type="ECO:0000256" key="11">
    <source>
        <dbReference type="SAM" id="Phobius"/>
    </source>
</evidence>
<keyword evidence="5 11" id="KW-0812">Transmembrane</keyword>
<feature type="transmembrane region" description="Helical" evidence="11">
    <location>
        <begin position="222"/>
        <end position="241"/>
    </location>
</feature>
<evidence type="ECO:0000256" key="7">
    <source>
        <dbReference type="ARBA" id="ARBA00022989"/>
    </source>
</evidence>
<dbReference type="CDD" id="cd00310">
    <property type="entry name" value="ATP-synt_Fo_a_6"/>
    <property type="match status" value="1"/>
</dbReference>
<evidence type="ECO:0000256" key="9">
    <source>
        <dbReference type="ARBA" id="ARBA00023136"/>
    </source>
</evidence>
<feature type="transmembrane region" description="Helical" evidence="11">
    <location>
        <begin position="114"/>
        <end position="135"/>
    </location>
</feature>
<protein>
    <submittedName>
        <fullName evidence="12">F0F1 ATP synthase subunit A</fullName>
    </submittedName>
</protein>
<keyword evidence="6" id="KW-0375">Hydrogen ion transport</keyword>
<evidence type="ECO:0000256" key="6">
    <source>
        <dbReference type="ARBA" id="ARBA00022781"/>
    </source>
</evidence>
<dbReference type="KEGG" id="mphe:HGG69_01520"/>
<comment type="subcellular location">
    <subcellularLocation>
        <location evidence="1">Membrane</location>
        <topology evidence="1">Multi-pass membrane protein</topology>
    </subcellularLocation>
</comment>
<dbReference type="SUPFAM" id="SSF81336">
    <property type="entry name" value="F1F0 ATP synthase subunit A"/>
    <property type="match status" value="1"/>
</dbReference>
<sequence length="266" mass="30061">MDKLFGHWALNDDSAWGNDLPQNNPLISLIFLTILIVAFSILVFVYAKRSKVERAPSKLIIVVEQYIMFIDDMTDQGSQGRLTKTAPYFFSLFTFLAIGNMLSIFGLAPIAMSITAVFTLSAITWIGTIILGACTHKLKYWKEWINPLDWIGKVTPILSLTFRMFGNISGGALLVILLEAFLTWIWSSIFGFTSGSTGEQINLISILIIPWLSLYFDLFDSILQAFVFVVLSISYWTLSMAQTEQNESKKQVRNKMKNIIKTSQNN</sequence>
<dbReference type="InterPro" id="IPR045082">
    <property type="entry name" value="ATP_syn_F0_a_bact/chloroplast"/>
</dbReference>
<dbReference type="GO" id="GO:0046933">
    <property type="term" value="F:proton-transporting ATP synthase activity, rotational mechanism"/>
    <property type="evidence" value="ECO:0007669"/>
    <property type="project" value="TreeGrafter"/>
</dbReference>
<evidence type="ECO:0000313" key="12">
    <source>
        <dbReference type="EMBL" id="QJG66997.1"/>
    </source>
</evidence>
<evidence type="ECO:0000256" key="1">
    <source>
        <dbReference type="ARBA" id="ARBA00004141"/>
    </source>
</evidence>
<dbReference type="AlphaFoldDB" id="A0A858U6B4"/>
<reference evidence="12 13" key="1">
    <citation type="submission" date="2020-04" db="EMBL/GenBank/DDBJ databases">
        <title>Novel Mycoplasma species detected in Phocoena phocoena (harbor porpoise) from the USA.</title>
        <authorList>
            <person name="Volokhov D.V."/>
        </authorList>
    </citation>
    <scope>NUCLEOTIDE SEQUENCE [LARGE SCALE GENOMIC DNA]</scope>
    <source>
        <strain evidence="12 13">Phocoena C-264-GEN</strain>
    </source>
</reference>
<dbReference type="InterPro" id="IPR035908">
    <property type="entry name" value="F0_ATP_A_sf"/>
</dbReference>
<keyword evidence="4" id="KW-0138">CF(0)</keyword>
<organism evidence="12 13">
    <name type="scientific">Mycoplasma phocoenae</name>
    <dbReference type="NCBI Taxonomy" id="754517"/>
    <lineage>
        <taxon>Bacteria</taxon>
        <taxon>Bacillati</taxon>
        <taxon>Mycoplasmatota</taxon>
        <taxon>Mollicutes</taxon>
        <taxon>Mycoplasmataceae</taxon>
        <taxon>Mycoplasma</taxon>
    </lineage>
</organism>
<dbReference type="Gene3D" id="1.20.120.220">
    <property type="entry name" value="ATP synthase, F0 complex, subunit A"/>
    <property type="match status" value="1"/>
</dbReference>
<dbReference type="GO" id="GO:0045259">
    <property type="term" value="C:proton-transporting ATP synthase complex"/>
    <property type="evidence" value="ECO:0007669"/>
    <property type="project" value="UniProtKB-KW"/>
</dbReference>
<proteinExistence type="inferred from homology"/>
<dbReference type="InterPro" id="IPR000568">
    <property type="entry name" value="ATP_synth_F0_asu"/>
</dbReference>